<evidence type="ECO:0000256" key="2">
    <source>
        <dbReference type="ARBA" id="ARBA00022692"/>
    </source>
</evidence>
<dbReference type="Proteomes" id="UP000886858">
    <property type="component" value="Unassembled WGS sequence"/>
</dbReference>
<dbReference type="PANTHER" id="PTHR24221">
    <property type="entry name" value="ATP-BINDING CASSETTE SUB-FAMILY B"/>
    <property type="match status" value="1"/>
</dbReference>
<dbReference type="PROSITE" id="PS00211">
    <property type="entry name" value="ABC_TRANSPORTER_1"/>
    <property type="match status" value="1"/>
</dbReference>
<dbReference type="InterPro" id="IPR027417">
    <property type="entry name" value="P-loop_NTPase"/>
</dbReference>
<evidence type="ECO:0000256" key="5">
    <source>
        <dbReference type="ARBA" id="ARBA00022989"/>
    </source>
</evidence>
<feature type="domain" description="ABC transmembrane type-1" evidence="9">
    <location>
        <begin position="40"/>
        <end position="316"/>
    </location>
</feature>
<evidence type="ECO:0000256" key="6">
    <source>
        <dbReference type="ARBA" id="ARBA00023136"/>
    </source>
</evidence>
<feature type="transmembrane region" description="Helical" evidence="7">
    <location>
        <begin position="167"/>
        <end position="188"/>
    </location>
</feature>
<dbReference type="AlphaFoldDB" id="A0A9D2KZL3"/>
<feature type="transmembrane region" description="Helical" evidence="7">
    <location>
        <begin position="259"/>
        <end position="281"/>
    </location>
</feature>
<reference evidence="10" key="1">
    <citation type="journal article" date="2021" name="PeerJ">
        <title>Extensive microbial diversity within the chicken gut microbiome revealed by metagenomics and culture.</title>
        <authorList>
            <person name="Gilroy R."/>
            <person name="Ravi A."/>
            <person name="Getino M."/>
            <person name="Pursley I."/>
            <person name="Horton D.L."/>
            <person name="Alikhan N.F."/>
            <person name="Baker D."/>
            <person name="Gharbi K."/>
            <person name="Hall N."/>
            <person name="Watson M."/>
            <person name="Adriaenssens E.M."/>
            <person name="Foster-Nyarko E."/>
            <person name="Jarju S."/>
            <person name="Secka A."/>
            <person name="Antonio M."/>
            <person name="Oren A."/>
            <person name="Chaudhuri R.R."/>
            <person name="La Ragione R."/>
            <person name="Hildebrand F."/>
            <person name="Pallen M.J."/>
        </authorList>
    </citation>
    <scope>NUCLEOTIDE SEQUENCE</scope>
    <source>
        <strain evidence="10">CHK179-7159</strain>
    </source>
</reference>
<keyword evidence="2 7" id="KW-0812">Transmembrane</keyword>
<comment type="caution">
    <text evidence="10">The sequence shown here is derived from an EMBL/GenBank/DDBJ whole genome shotgun (WGS) entry which is preliminary data.</text>
</comment>
<dbReference type="Gene3D" id="3.40.50.300">
    <property type="entry name" value="P-loop containing nucleotide triphosphate hydrolases"/>
    <property type="match status" value="1"/>
</dbReference>
<reference evidence="10" key="2">
    <citation type="submission" date="2021-04" db="EMBL/GenBank/DDBJ databases">
        <authorList>
            <person name="Gilroy R."/>
        </authorList>
    </citation>
    <scope>NUCLEOTIDE SEQUENCE</scope>
    <source>
        <strain evidence="10">CHK179-7159</strain>
    </source>
</reference>
<proteinExistence type="predicted"/>
<comment type="subcellular location">
    <subcellularLocation>
        <location evidence="1">Cell membrane</location>
        <topology evidence="1">Multi-pass membrane protein</topology>
    </subcellularLocation>
</comment>
<dbReference type="PROSITE" id="PS50893">
    <property type="entry name" value="ABC_TRANSPORTER_2"/>
    <property type="match status" value="1"/>
</dbReference>
<keyword evidence="3" id="KW-0547">Nucleotide-binding</keyword>
<dbReference type="SUPFAM" id="SSF52540">
    <property type="entry name" value="P-loop containing nucleoside triphosphate hydrolases"/>
    <property type="match status" value="1"/>
</dbReference>
<dbReference type="GO" id="GO:0034040">
    <property type="term" value="F:ATPase-coupled lipid transmembrane transporter activity"/>
    <property type="evidence" value="ECO:0007669"/>
    <property type="project" value="TreeGrafter"/>
</dbReference>
<dbReference type="InterPro" id="IPR003593">
    <property type="entry name" value="AAA+_ATPase"/>
</dbReference>
<feature type="transmembrane region" description="Helical" evidence="7">
    <location>
        <begin position="30"/>
        <end position="50"/>
    </location>
</feature>
<accession>A0A9D2KZL3</accession>
<sequence length="583" mass="66412">MKKEALGKVVFRTWKTVWKAAPFSAGLAQVYYLLEGSFPAFFTVVTAIFFDRAYACVEAQGNFRSLYMPGAALAAGYFVRYLLQYLSSMAINAGVYEKNTCFQKMLVGGKNARLPLQMLEDPSVLDMQKRALESVDREILSSLYMTSSVFLTNVIGVVSILTVLYGYSGILVLISVLSVVPFLFIRLLRGKEFYTMKTKQTGEQRKTDYYWSLLTEKDSVKELKLLNAMAFVREKWNASRKKIERETQTQKKKETFSMLFCDFLRILGYGASIGLVVWYVMRGRLGIGISGACLTAFLSMQDQTRNFLTELGRMSEYAAYAQDYFSYMDLPEEEVKEEKKDTAPSFDSLIVKNLSFRYPSSPKKALQDISFQIGRKEKVVIVGENGCGKTTLVKLLLGFYTPEEGEIVWNGKNSTNVSMVLQDFTRYEMSIRENVTISDIARQKDDAGIKKALTDVGLKTYAGEDRLDEVIGRKFGTLTLSGGQWQRLAIARGIFRKHEIIFLDEPTSALDPYAEYEILQQFLRMIRDRTAVIVSHRVGLCRFADKIIMMQNGTIAEVGSHEELMKKKGLYFRYYSEQAKWCH</sequence>
<dbReference type="InterPro" id="IPR036640">
    <property type="entry name" value="ABC1_TM_sf"/>
</dbReference>
<dbReference type="GO" id="GO:0140359">
    <property type="term" value="F:ABC-type transporter activity"/>
    <property type="evidence" value="ECO:0007669"/>
    <property type="project" value="InterPro"/>
</dbReference>
<name>A0A9D2KZL3_9FIRM</name>
<dbReference type="InterPro" id="IPR011527">
    <property type="entry name" value="ABC1_TM_dom"/>
</dbReference>
<feature type="domain" description="ABC transporter" evidence="8">
    <location>
        <begin position="349"/>
        <end position="577"/>
    </location>
</feature>
<dbReference type="SUPFAM" id="SSF90123">
    <property type="entry name" value="ABC transporter transmembrane region"/>
    <property type="match status" value="1"/>
</dbReference>
<dbReference type="Pfam" id="PF00005">
    <property type="entry name" value="ABC_tran"/>
    <property type="match status" value="1"/>
</dbReference>
<dbReference type="InterPro" id="IPR003439">
    <property type="entry name" value="ABC_transporter-like_ATP-bd"/>
</dbReference>
<dbReference type="GO" id="GO:0005886">
    <property type="term" value="C:plasma membrane"/>
    <property type="evidence" value="ECO:0007669"/>
    <property type="project" value="UniProtKB-SubCell"/>
</dbReference>
<organism evidence="10 11">
    <name type="scientific">Candidatus Eisenbergiella merdipullorum</name>
    <dbReference type="NCBI Taxonomy" id="2838553"/>
    <lineage>
        <taxon>Bacteria</taxon>
        <taxon>Bacillati</taxon>
        <taxon>Bacillota</taxon>
        <taxon>Clostridia</taxon>
        <taxon>Lachnospirales</taxon>
        <taxon>Lachnospiraceae</taxon>
        <taxon>Eisenbergiella</taxon>
    </lineage>
</organism>
<dbReference type="GO" id="GO:0005524">
    <property type="term" value="F:ATP binding"/>
    <property type="evidence" value="ECO:0007669"/>
    <property type="project" value="UniProtKB-KW"/>
</dbReference>
<evidence type="ECO:0000256" key="7">
    <source>
        <dbReference type="SAM" id="Phobius"/>
    </source>
</evidence>
<dbReference type="Gene3D" id="1.20.1560.10">
    <property type="entry name" value="ABC transporter type 1, transmembrane domain"/>
    <property type="match status" value="1"/>
</dbReference>
<evidence type="ECO:0000313" key="10">
    <source>
        <dbReference type="EMBL" id="HJA91545.1"/>
    </source>
</evidence>
<evidence type="ECO:0000256" key="4">
    <source>
        <dbReference type="ARBA" id="ARBA00022840"/>
    </source>
</evidence>
<dbReference type="SMART" id="SM00382">
    <property type="entry name" value="AAA"/>
    <property type="match status" value="1"/>
</dbReference>
<evidence type="ECO:0000259" key="9">
    <source>
        <dbReference type="PROSITE" id="PS50929"/>
    </source>
</evidence>
<dbReference type="EMBL" id="DWYY01000003">
    <property type="protein sequence ID" value="HJA91545.1"/>
    <property type="molecule type" value="Genomic_DNA"/>
</dbReference>
<evidence type="ECO:0000259" key="8">
    <source>
        <dbReference type="PROSITE" id="PS50893"/>
    </source>
</evidence>
<dbReference type="InterPro" id="IPR039421">
    <property type="entry name" value="Type_1_exporter"/>
</dbReference>
<dbReference type="PROSITE" id="PS50929">
    <property type="entry name" value="ABC_TM1F"/>
    <property type="match status" value="1"/>
</dbReference>
<feature type="transmembrane region" description="Helical" evidence="7">
    <location>
        <begin position="66"/>
        <end position="83"/>
    </location>
</feature>
<feature type="transmembrane region" description="Helical" evidence="7">
    <location>
        <begin position="139"/>
        <end position="161"/>
    </location>
</feature>
<dbReference type="GO" id="GO:0016887">
    <property type="term" value="F:ATP hydrolysis activity"/>
    <property type="evidence" value="ECO:0007669"/>
    <property type="project" value="InterPro"/>
</dbReference>
<evidence type="ECO:0000313" key="11">
    <source>
        <dbReference type="Proteomes" id="UP000886858"/>
    </source>
</evidence>
<dbReference type="InterPro" id="IPR017871">
    <property type="entry name" value="ABC_transporter-like_CS"/>
</dbReference>
<dbReference type="CDD" id="cd03228">
    <property type="entry name" value="ABCC_MRP_Like"/>
    <property type="match status" value="1"/>
</dbReference>
<evidence type="ECO:0000256" key="1">
    <source>
        <dbReference type="ARBA" id="ARBA00004651"/>
    </source>
</evidence>
<protein>
    <submittedName>
        <fullName evidence="10">ABC transporter ATP-binding protein/permease</fullName>
    </submittedName>
</protein>
<evidence type="ECO:0000256" key="3">
    <source>
        <dbReference type="ARBA" id="ARBA00022741"/>
    </source>
</evidence>
<keyword evidence="6 7" id="KW-0472">Membrane</keyword>
<keyword evidence="5 7" id="KW-1133">Transmembrane helix</keyword>
<dbReference type="PANTHER" id="PTHR24221:SF654">
    <property type="entry name" value="ATP-BINDING CASSETTE SUB-FAMILY B MEMBER 6"/>
    <property type="match status" value="1"/>
</dbReference>
<gene>
    <name evidence="10" type="ORF">H9717_00215</name>
</gene>
<keyword evidence="4 10" id="KW-0067">ATP-binding</keyword>